<dbReference type="AlphaFoldDB" id="A0AAD5UHG6"/>
<dbReference type="Gene3D" id="2.60.40.1730">
    <property type="entry name" value="tricorn interacting facor f3 domain"/>
    <property type="match status" value="1"/>
</dbReference>
<feature type="domain" description="Peptidase S9 prolyl oligopeptidase catalytic" evidence="7">
    <location>
        <begin position="686"/>
        <end position="886"/>
    </location>
</feature>
<dbReference type="InterPro" id="IPR001375">
    <property type="entry name" value="Peptidase_S9_cat"/>
</dbReference>
<dbReference type="EMBL" id="JADGKB010000034">
    <property type="protein sequence ID" value="KAJ3257795.1"/>
    <property type="molecule type" value="Genomic_DNA"/>
</dbReference>
<gene>
    <name evidence="9" type="ORF">HK103_004263</name>
</gene>
<dbReference type="Proteomes" id="UP001210925">
    <property type="component" value="Unassembled WGS sequence"/>
</dbReference>
<name>A0AAD5UHG6_9FUNG</name>
<evidence type="ECO:0000256" key="3">
    <source>
        <dbReference type="ARBA" id="ARBA00022670"/>
    </source>
</evidence>
<comment type="caution">
    <text evidence="9">The sequence shown here is derived from an EMBL/GenBank/DDBJ whole genome shotgun (WGS) entry which is preliminary data.</text>
</comment>
<dbReference type="Pfam" id="PF00326">
    <property type="entry name" value="Peptidase_S9"/>
    <property type="match status" value="1"/>
</dbReference>
<reference evidence="9" key="1">
    <citation type="submission" date="2020-05" db="EMBL/GenBank/DDBJ databases">
        <title>Phylogenomic resolution of chytrid fungi.</title>
        <authorList>
            <person name="Stajich J.E."/>
            <person name="Amses K."/>
            <person name="Simmons R."/>
            <person name="Seto K."/>
            <person name="Myers J."/>
            <person name="Bonds A."/>
            <person name="Quandt C.A."/>
            <person name="Barry K."/>
            <person name="Liu P."/>
            <person name="Grigoriev I."/>
            <person name="Longcore J.E."/>
            <person name="James T.Y."/>
        </authorList>
    </citation>
    <scope>NUCLEOTIDE SEQUENCE</scope>
    <source>
        <strain evidence="9">PLAUS21</strain>
    </source>
</reference>
<evidence type="ECO:0000313" key="10">
    <source>
        <dbReference type="Proteomes" id="UP001210925"/>
    </source>
</evidence>
<protein>
    <recommendedName>
        <fullName evidence="6">Prolyl endopeptidase</fullName>
        <ecNumber evidence="6">3.4.21.-</ecNumber>
    </recommendedName>
</protein>
<dbReference type="GO" id="GO:0004252">
    <property type="term" value="F:serine-type endopeptidase activity"/>
    <property type="evidence" value="ECO:0007669"/>
    <property type="project" value="UniProtKB-UniRule"/>
</dbReference>
<evidence type="ECO:0000256" key="4">
    <source>
        <dbReference type="ARBA" id="ARBA00022801"/>
    </source>
</evidence>
<dbReference type="Gene3D" id="2.130.10.120">
    <property type="entry name" value="Prolyl oligopeptidase, N-terminal domain"/>
    <property type="match status" value="1"/>
</dbReference>
<evidence type="ECO:0000256" key="1">
    <source>
        <dbReference type="ARBA" id="ARBA00001070"/>
    </source>
</evidence>
<dbReference type="GO" id="GO:0070012">
    <property type="term" value="F:oligopeptidase activity"/>
    <property type="evidence" value="ECO:0007669"/>
    <property type="project" value="TreeGrafter"/>
</dbReference>
<dbReference type="PANTHER" id="PTHR42881">
    <property type="entry name" value="PROLYL ENDOPEPTIDASE"/>
    <property type="match status" value="1"/>
</dbReference>
<proteinExistence type="inferred from homology"/>
<dbReference type="GO" id="GO:0005829">
    <property type="term" value="C:cytosol"/>
    <property type="evidence" value="ECO:0007669"/>
    <property type="project" value="TreeGrafter"/>
</dbReference>
<dbReference type="InterPro" id="IPR042097">
    <property type="entry name" value="Aminopeptidase_N-like_N_sf"/>
</dbReference>
<organism evidence="9 10">
    <name type="scientific">Boothiomyces macroporosus</name>
    <dbReference type="NCBI Taxonomy" id="261099"/>
    <lineage>
        <taxon>Eukaryota</taxon>
        <taxon>Fungi</taxon>
        <taxon>Fungi incertae sedis</taxon>
        <taxon>Chytridiomycota</taxon>
        <taxon>Chytridiomycota incertae sedis</taxon>
        <taxon>Chytridiomycetes</taxon>
        <taxon>Rhizophydiales</taxon>
        <taxon>Terramycetaceae</taxon>
        <taxon>Boothiomyces</taxon>
    </lineage>
</organism>
<keyword evidence="5 6" id="KW-0720">Serine protease</keyword>
<comment type="similarity">
    <text evidence="2 6">Belongs to the peptidase S9A family.</text>
</comment>
<dbReference type="InterPro" id="IPR002471">
    <property type="entry name" value="Pept_S9_AS"/>
</dbReference>
<keyword evidence="4 6" id="KW-0378">Hydrolase</keyword>
<evidence type="ECO:0000256" key="6">
    <source>
        <dbReference type="RuleBase" id="RU368024"/>
    </source>
</evidence>
<dbReference type="PANTHER" id="PTHR42881:SF2">
    <property type="entry name" value="PROLYL ENDOPEPTIDASE"/>
    <property type="match status" value="1"/>
</dbReference>
<sequence length="894" mass="101048">MIKATKYQLTLGFGKSKFAGQVFSLSKPTKSISLNANHLAIFDCSVVSFQSINWHKDPVTNRDFQDAVSITNTDGIAKIEFEKEIPVSSYILHLKYQGDYGQGIQRNFVSDKLVYFGTFGFVPYFDQESVDVGVSVYIQNGYAALSNGELAVSTEEEPKLENLQIDEKKLVRFNTVNIPLSDLHVAVGETLDINDAVIFKILKPLISAKARYPLEYPEARRQDLVEDLHGYKVADPYRWLEDPDSPETEKFVREQAALTRKYLSNYPVAKIAAKLKETADFEKFSGYQKHGNYYYYFYNAGLQGQQVLYRTLVMGEKGDIFFDPNTLSEDGTVSMSAYSFSESGKYFGYTISESGSDWVSIHVMDTETKTKVGEPLEWAKFTSVNWLKDESGFLYIKYPKPAVDKTKAGTETDINLGSAVYYHKLSQKQDDDIKIYQSPINTNFSSGHQTEDGKYILVEDAPGTEPQNVVYYTAIEEFNNYIANPTGELKFIPIVDKFEFQYRLICNRDNIFYFHGTHNAPNNQITSYDILKPEEGFKTIIPEKTSVLESVLPVNNLFVTVRLENVQHVMEIYDLNGQFIKNIELPTGAMVVELDGKEKDDYFFYKISSFTIPGEIFKYDFNTSHSIIQQKVKFDLNNLTTTQVFYPSKDGTLIPMYIIHKKDIELNSANPAVLYGYGGFGVPILPSFSTTILSFVQHFDGIYCIANLRGGGEFGLGWHNQGRLKNKQNVFDDFQYAAKYLVKEKYTSHNLITINGGSNGGLLIGACVNQAPELFGCAVAEVGVMDLYRFHKFTIGYAWKSDYGDPDVKEDFEVVRNFSPLHNVTGKNPPIMILTGDHDDRVVPLHSLKLIAEMQHKKEIKAGHGAGQPISMVLEKKADMYAFIALTTGAEWHD</sequence>
<dbReference type="Pfam" id="PF02897">
    <property type="entry name" value="Peptidase_S9_N"/>
    <property type="match status" value="1"/>
</dbReference>
<dbReference type="SUPFAM" id="SSF53474">
    <property type="entry name" value="alpha/beta-Hydrolases"/>
    <property type="match status" value="1"/>
</dbReference>
<dbReference type="InterPro" id="IPR002470">
    <property type="entry name" value="Peptidase_S9A"/>
</dbReference>
<accession>A0AAD5UHG6</accession>
<dbReference type="PRINTS" id="PR00862">
    <property type="entry name" value="PROLIGOPTASE"/>
</dbReference>
<dbReference type="SUPFAM" id="SSF50993">
    <property type="entry name" value="Peptidase/esterase 'gauge' domain"/>
    <property type="match status" value="1"/>
</dbReference>
<keyword evidence="3 6" id="KW-0645">Protease</keyword>
<keyword evidence="10" id="KW-1185">Reference proteome</keyword>
<dbReference type="PROSITE" id="PS00708">
    <property type="entry name" value="PRO_ENDOPEP_SER"/>
    <property type="match status" value="1"/>
</dbReference>
<dbReference type="Gene3D" id="3.40.50.1820">
    <property type="entry name" value="alpha/beta hydrolase"/>
    <property type="match status" value="1"/>
</dbReference>
<dbReference type="GO" id="GO:0006508">
    <property type="term" value="P:proteolysis"/>
    <property type="evidence" value="ECO:0007669"/>
    <property type="project" value="UniProtKB-KW"/>
</dbReference>
<evidence type="ECO:0000259" key="7">
    <source>
        <dbReference type="Pfam" id="PF00326"/>
    </source>
</evidence>
<feature type="domain" description="Peptidase S9A N-terminal" evidence="8">
    <location>
        <begin position="217"/>
        <end position="625"/>
    </location>
</feature>
<evidence type="ECO:0000313" key="9">
    <source>
        <dbReference type="EMBL" id="KAJ3257795.1"/>
    </source>
</evidence>
<dbReference type="EC" id="3.4.21.-" evidence="6"/>
<evidence type="ECO:0000256" key="2">
    <source>
        <dbReference type="ARBA" id="ARBA00005228"/>
    </source>
</evidence>
<evidence type="ECO:0000259" key="8">
    <source>
        <dbReference type="Pfam" id="PF02897"/>
    </source>
</evidence>
<dbReference type="FunFam" id="2.130.10.120:FF:000001">
    <property type="entry name" value="Prolyl endopeptidase"/>
    <property type="match status" value="1"/>
</dbReference>
<dbReference type="InterPro" id="IPR051167">
    <property type="entry name" value="Prolyl_oligopep/macrocyclase"/>
</dbReference>
<evidence type="ECO:0000256" key="5">
    <source>
        <dbReference type="ARBA" id="ARBA00022825"/>
    </source>
</evidence>
<dbReference type="InterPro" id="IPR029058">
    <property type="entry name" value="AB_hydrolase_fold"/>
</dbReference>
<dbReference type="InterPro" id="IPR023302">
    <property type="entry name" value="Pept_S9A_N"/>
</dbReference>
<dbReference type="FunFam" id="3.40.50.1820:FF:000005">
    <property type="entry name" value="Prolyl endopeptidase"/>
    <property type="match status" value="1"/>
</dbReference>
<comment type="catalytic activity">
    <reaction evidence="1">
        <text>Hydrolysis of Pro-|-Xaa &gt;&gt; Ala-|-Xaa in oligopeptides.</text>
        <dbReference type="EC" id="3.4.21.26"/>
    </reaction>
</comment>